<protein>
    <submittedName>
        <fullName evidence="1">Methyl-accepting chemotaxis protein</fullName>
    </submittedName>
</protein>
<name>A0A0H4X129_9BACT</name>
<proteinExistence type="predicted"/>
<sequence length="57" mass="6192">MTQQDAGFAQIFDAIADLSQLMDATLKRLESTQEATNTLAVVSDEVTRMARQFNAAG</sequence>
<reference evidence="1 2" key="1">
    <citation type="journal article" date="2016" name="PLoS ONE">
        <title>Complete Genome Sequence and Comparative Genomics of a Novel Myxobacterium Myxococcus hansupus.</title>
        <authorList>
            <person name="Sharma G."/>
            <person name="Narwani T."/>
            <person name="Subramanian S."/>
        </authorList>
    </citation>
    <scope>NUCLEOTIDE SEQUENCE [LARGE SCALE GENOMIC DNA]</scope>
    <source>
        <strain evidence="2">mixupus</strain>
    </source>
</reference>
<dbReference type="PATRIC" id="fig|1297742.4.peg.5837"/>
<organism evidence="1 2">
    <name type="scientific">Pseudomyxococcus hansupus</name>
    <dbReference type="NCBI Taxonomy" id="1297742"/>
    <lineage>
        <taxon>Bacteria</taxon>
        <taxon>Pseudomonadati</taxon>
        <taxon>Myxococcota</taxon>
        <taxon>Myxococcia</taxon>
        <taxon>Myxococcales</taxon>
        <taxon>Cystobacterineae</taxon>
        <taxon>Myxococcaceae</taxon>
        <taxon>Pseudomyxococcus</taxon>
    </lineage>
</organism>
<dbReference type="KEGG" id="mym:A176_005741"/>
<accession>A0A0H4X129</accession>
<gene>
    <name evidence="1" type="ORF">A176_005741</name>
</gene>
<evidence type="ECO:0000313" key="1">
    <source>
        <dbReference type="EMBL" id="AKQ68829.1"/>
    </source>
</evidence>
<evidence type="ECO:0000313" key="2">
    <source>
        <dbReference type="Proteomes" id="UP000009026"/>
    </source>
</evidence>
<dbReference type="AlphaFoldDB" id="A0A0H4X129"/>
<dbReference type="EMBL" id="CP012109">
    <property type="protein sequence ID" value="AKQ68829.1"/>
    <property type="molecule type" value="Genomic_DNA"/>
</dbReference>
<dbReference type="STRING" id="1297742.A176_005741"/>
<dbReference type="Proteomes" id="UP000009026">
    <property type="component" value="Chromosome"/>
</dbReference>
<keyword evidence="2" id="KW-1185">Reference proteome</keyword>